<proteinExistence type="predicted"/>
<dbReference type="EMBL" id="BPLR01010922">
    <property type="protein sequence ID" value="GIY43053.1"/>
    <property type="molecule type" value="Genomic_DNA"/>
</dbReference>
<evidence type="ECO:0000313" key="3">
    <source>
        <dbReference type="Proteomes" id="UP001054945"/>
    </source>
</evidence>
<gene>
    <name evidence="2" type="ORF">CEXT_394501</name>
</gene>
<reference evidence="2 3" key="1">
    <citation type="submission" date="2021-06" db="EMBL/GenBank/DDBJ databases">
        <title>Caerostris extrusa draft genome.</title>
        <authorList>
            <person name="Kono N."/>
            <person name="Arakawa K."/>
        </authorList>
    </citation>
    <scope>NUCLEOTIDE SEQUENCE [LARGE SCALE GENOMIC DNA]</scope>
</reference>
<dbReference type="Proteomes" id="UP001054945">
    <property type="component" value="Unassembled WGS sequence"/>
</dbReference>
<evidence type="ECO:0000256" key="1">
    <source>
        <dbReference type="SAM" id="MobiDB-lite"/>
    </source>
</evidence>
<dbReference type="AlphaFoldDB" id="A0AAV4TGE4"/>
<evidence type="ECO:0000313" key="2">
    <source>
        <dbReference type="EMBL" id="GIY43053.1"/>
    </source>
</evidence>
<organism evidence="2 3">
    <name type="scientific">Caerostris extrusa</name>
    <name type="common">Bark spider</name>
    <name type="synonym">Caerostris bankana</name>
    <dbReference type="NCBI Taxonomy" id="172846"/>
    <lineage>
        <taxon>Eukaryota</taxon>
        <taxon>Metazoa</taxon>
        <taxon>Ecdysozoa</taxon>
        <taxon>Arthropoda</taxon>
        <taxon>Chelicerata</taxon>
        <taxon>Arachnida</taxon>
        <taxon>Araneae</taxon>
        <taxon>Araneomorphae</taxon>
        <taxon>Entelegynae</taxon>
        <taxon>Araneoidea</taxon>
        <taxon>Araneidae</taxon>
        <taxon>Caerostris</taxon>
    </lineage>
</organism>
<feature type="region of interest" description="Disordered" evidence="1">
    <location>
        <begin position="50"/>
        <end position="77"/>
    </location>
</feature>
<feature type="compositionally biased region" description="Basic and acidic residues" evidence="1">
    <location>
        <begin position="58"/>
        <end position="77"/>
    </location>
</feature>
<comment type="caution">
    <text evidence="2">The sequence shown here is derived from an EMBL/GenBank/DDBJ whole genome shotgun (WGS) entry which is preliminary data.</text>
</comment>
<keyword evidence="3" id="KW-1185">Reference proteome</keyword>
<accession>A0AAV4TGE4</accession>
<name>A0AAV4TGE4_CAEEX</name>
<sequence>MLGGTTVRPFPTSERPNEQLFSERPITNFTRLHSLELEGNRAASCVCSIPPSSARKSHAAEAKDLVRKSATEGREKG</sequence>
<protein>
    <submittedName>
        <fullName evidence="2">Uncharacterized protein</fullName>
    </submittedName>
</protein>